<proteinExistence type="predicted"/>
<evidence type="ECO:0000313" key="2">
    <source>
        <dbReference type="EMBL" id="OAQ40009.1"/>
    </source>
</evidence>
<organism evidence="2 3">
    <name type="scientific">Pedobacter psychrophilus</name>
    <dbReference type="NCBI Taxonomy" id="1826909"/>
    <lineage>
        <taxon>Bacteria</taxon>
        <taxon>Pseudomonadati</taxon>
        <taxon>Bacteroidota</taxon>
        <taxon>Sphingobacteriia</taxon>
        <taxon>Sphingobacteriales</taxon>
        <taxon>Sphingobacteriaceae</taxon>
        <taxon>Pedobacter</taxon>
    </lineage>
</organism>
<feature type="transmembrane region" description="Helical" evidence="1">
    <location>
        <begin position="88"/>
        <end position="106"/>
    </location>
</feature>
<feature type="transmembrane region" description="Helical" evidence="1">
    <location>
        <begin position="112"/>
        <end position="131"/>
    </location>
</feature>
<dbReference type="EMBL" id="LWHJ01000025">
    <property type="protein sequence ID" value="OAQ40009.1"/>
    <property type="molecule type" value="Genomic_DNA"/>
</dbReference>
<sequence length="167" mass="19319">MKIFPESDYNFKITGSEIEAIERLKRRTEFSKSLTSQITDKSFRGIIEENTFRIISSEIGKGAFCVLEGKVDNQNGHLNISINKAFQILLSIILCLPIVLLIADLISEKGRFSIMTILIVILIFIFIRFLFIELTFRRLSKISINKLSDILDIERIEKTRHNHKFVL</sequence>
<name>A0A179DHK4_9SPHI</name>
<dbReference type="OrthoDB" id="1431520at2"/>
<comment type="caution">
    <text evidence="2">The sequence shown here is derived from an EMBL/GenBank/DDBJ whole genome shotgun (WGS) entry which is preliminary data.</text>
</comment>
<protein>
    <submittedName>
        <fullName evidence="2">Uncharacterized protein</fullName>
    </submittedName>
</protein>
<accession>A0A179DHK4</accession>
<keyword evidence="1" id="KW-1133">Transmembrane helix</keyword>
<keyword evidence="1" id="KW-0472">Membrane</keyword>
<keyword evidence="1" id="KW-0812">Transmembrane</keyword>
<evidence type="ECO:0000256" key="1">
    <source>
        <dbReference type="SAM" id="Phobius"/>
    </source>
</evidence>
<dbReference type="Proteomes" id="UP000078459">
    <property type="component" value="Unassembled WGS sequence"/>
</dbReference>
<reference evidence="2 3" key="1">
    <citation type="submission" date="2016-04" db="EMBL/GenBank/DDBJ databases">
        <authorList>
            <person name="Evans L.H."/>
            <person name="Alamgir A."/>
            <person name="Owens N."/>
            <person name="Weber N.D."/>
            <person name="Virtaneva K."/>
            <person name="Barbian K."/>
            <person name="Babar A."/>
            <person name="Rosenke K."/>
        </authorList>
    </citation>
    <scope>NUCLEOTIDE SEQUENCE [LARGE SCALE GENOMIC DNA]</scope>
    <source>
        <strain evidence="2 3">CCM 8644</strain>
    </source>
</reference>
<dbReference type="AlphaFoldDB" id="A0A179DHK4"/>
<reference evidence="2 3" key="2">
    <citation type="submission" date="2016-06" db="EMBL/GenBank/DDBJ databases">
        <title>Pedobacter psychrophilus sp. nov., isolated from Antarctic fragmentary rock.</title>
        <authorList>
            <person name="Svec P."/>
        </authorList>
    </citation>
    <scope>NUCLEOTIDE SEQUENCE [LARGE SCALE GENOMIC DNA]</scope>
    <source>
        <strain evidence="2 3">CCM 8644</strain>
    </source>
</reference>
<evidence type="ECO:0000313" key="3">
    <source>
        <dbReference type="Proteomes" id="UP000078459"/>
    </source>
</evidence>
<keyword evidence="3" id="KW-1185">Reference proteome</keyword>
<gene>
    <name evidence="2" type="ORF">A5893_17425</name>
</gene>
<dbReference type="RefSeq" id="WP_068822134.1">
    <property type="nucleotide sequence ID" value="NZ_LWHJ01000025.1"/>
</dbReference>